<protein>
    <submittedName>
        <fullName evidence="2">Uncharacterized protein</fullName>
    </submittedName>
</protein>
<organism evidence="2 3">
    <name type="scientific">Schizopora paradoxa</name>
    <dbReference type="NCBI Taxonomy" id="27342"/>
    <lineage>
        <taxon>Eukaryota</taxon>
        <taxon>Fungi</taxon>
        <taxon>Dikarya</taxon>
        <taxon>Basidiomycota</taxon>
        <taxon>Agaricomycotina</taxon>
        <taxon>Agaricomycetes</taxon>
        <taxon>Hymenochaetales</taxon>
        <taxon>Schizoporaceae</taxon>
        <taxon>Schizopora</taxon>
    </lineage>
</organism>
<dbReference type="EMBL" id="KQ087157">
    <property type="protein sequence ID" value="KLO03711.1"/>
    <property type="molecule type" value="Genomic_DNA"/>
</dbReference>
<gene>
    <name evidence="2" type="ORF">SCHPADRAFT_897606</name>
</gene>
<dbReference type="InParanoid" id="A0A0H2RFK4"/>
<sequence length="128" mass="14220">REGGNARRESGDYSFPSLIPTRIFHLPRAAFDSRRRARHVPLLGSAETTRTPPIAEQQHAQLKFSEHASTLITAGTRWSPSAQGSDVKNFRRQTRIWTPRPPVRSVSHHTGESKLRSGLGGMDLAARA</sequence>
<name>A0A0H2RFK4_9AGAM</name>
<keyword evidence="3" id="KW-1185">Reference proteome</keyword>
<feature type="compositionally biased region" description="Polar residues" evidence="1">
    <location>
        <begin position="76"/>
        <end position="86"/>
    </location>
</feature>
<evidence type="ECO:0000313" key="3">
    <source>
        <dbReference type="Proteomes" id="UP000053477"/>
    </source>
</evidence>
<feature type="region of interest" description="Disordered" evidence="1">
    <location>
        <begin position="76"/>
        <end position="128"/>
    </location>
</feature>
<accession>A0A0H2RFK4</accession>
<evidence type="ECO:0000313" key="2">
    <source>
        <dbReference type="EMBL" id="KLO03711.1"/>
    </source>
</evidence>
<dbReference type="AlphaFoldDB" id="A0A0H2RFK4"/>
<proteinExistence type="predicted"/>
<dbReference type="Proteomes" id="UP000053477">
    <property type="component" value="Unassembled WGS sequence"/>
</dbReference>
<reference evidence="2 3" key="1">
    <citation type="submission" date="2015-04" db="EMBL/GenBank/DDBJ databases">
        <title>Complete genome sequence of Schizopora paradoxa KUC8140, a cosmopolitan wood degrader in East Asia.</title>
        <authorList>
            <consortium name="DOE Joint Genome Institute"/>
            <person name="Min B."/>
            <person name="Park H."/>
            <person name="Jang Y."/>
            <person name="Kim J.-J."/>
            <person name="Kim K.H."/>
            <person name="Pangilinan J."/>
            <person name="Lipzen A."/>
            <person name="Riley R."/>
            <person name="Grigoriev I.V."/>
            <person name="Spatafora J.W."/>
            <person name="Choi I.-G."/>
        </authorList>
    </citation>
    <scope>NUCLEOTIDE SEQUENCE [LARGE SCALE GENOMIC DNA]</scope>
    <source>
        <strain evidence="2 3">KUC8140</strain>
    </source>
</reference>
<evidence type="ECO:0000256" key="1">
    <source>
        <dbReference type="SAM" id="MobiDB-lite"/>
    </source>
</evidence>
<feature type="non-terminal residue" evidence="2">
    <location>
        <position position="1"/>
    </location>
</feature>